<organism evidence="1 2">
    <name type="scientific">Legionella geestiana</name>
    <dbReference type="NCBI Taxonomy" id="45065"/>
    <lineage>
        <taxon>Bacteria</taxon>
        <taxon>Pseudomonadati</taxon>
        <taxon>Pseudomonadota</taxon>
        <taxon>Gammaproteobacteria</taxon>
        <taxon>Legionellales</taxon>
        <taxon>Legionellaceae</taxon>
        <taxon>Legionella</taxon>
    </lineage>
</organism>
<dbReference type="Gene3D" id="3.20.20.140">
    <property type="entry name" value="Metal-dependent hydrolases"/>
    <property type="match status" value="1"/>
</dbReference>
<accession>A0A0W0TQ78</accession>
<dbReference type="Proteomes" id="UP000054785">
    <property type="component" value="Unassembled WGS sequence"/>
</dbReference>
<dbReference type="InterPro" id="IPR016195">
    <property type="entry name" value="Pol/histidinol_Pase-like"/>
</dbReference>
<evidence type="ECO:0000313" key="1">
    <source>
        <dbReference type="EMBL" id="KTC97445.1"/>
    </source>
</evidence>
<sequence>MIDLHCHSHFSDGLLSPLELVQTAKAANVKLLALTDHDTIAGLASFREAAINAEIIPVNGVEVSVRWKKHDIHVLGLNFDAESPAMLSLMERQTQRRTERARAIAEALSRQGVPDVWERVVTLAGHERVGRPHFAALLVQDGLARDIQGAFRRFLGAGKSANIPTEWADFEECVSAVVASGGDAVLAHPLKYPLTRTKRQALVQDFVDAGGSGLEVVSGPITPSEMADMAGFCARFNLRASSGSDFHGHPYSRLNPGTQRELPVHCTPIWNQWNMAQGIT</sequence>
<keyword evidence="2" id="KW-1185">Reference proteome</keyword>
<dbReference type="SMART" id="SM00481">
    <property type="entry name" value="POLIIIAc"/>
    <property type="match status" value="1"/>
</dbReference>
<protein>
    <submittedName>
        <fullName evidence="1">TrpH protein</fullName>
    </submittedName>
</protein>
<dbReference type="InterPro" id="IPR003141">
    <property type="entry name" value="Pol/His_phosphatase_N"/>
</dbReference>
<name>A0A0W0TQ78_9GAMM</name>
<dbReference type="InterPro" id="IPR004013">
    <property type="entry name" value="PHP_dom"/>
</dbReference>
<dbReference type="EMBL" id="LNYC01000070">
    <property type="protein sequence ID" value="KTC97445.1"/>
    <property type="molecule type" value="Genomic_DNA"/>
</dbReference>
<dbReference type="PATRIC" id="fig|45065.4.peg.1917"/>
<dbReference type="SUPFAM" id="SSF89550">
    <property type="entry name" value="PHP domain-like"/>
    <property type="match status" value="1"/>
</dbReference>
<proteinExistence type="predicted"/>
<dbReference type="STRING" id="45065.Lgee_1766"/>
<dbReference type="Pfam" id="PF02811">
    <property type="entry name" value="PHP"/>
    <property type="match status" value="1"/>
</dbReference>
<dbReference type="PANTHER" id="PTHR42924:SF3">
    <property type="entry name" value="POLYMERASE_HISTIDINOL PHOSPHATASE N-TERMINAL DOMAIN-CONTAINING PROTEIN"/>
    <property type="match status" value="1"/>
</dbReference>
<dbReference type="RefSeq" id="WP_028387141.1">
    <property type="nucleotide sequence ID" value="NZ_CAAAHN010000003.1"/>
</dbReference>
<dbReference type="GO" id="GO:0004534">
    <property type="term" value="F:5'-3' RNA exonuclease activity"/>
    <property type="evidence" value="ECO:0007669"/>
    <property type="project" value="TreeGrafter"/>
</dbReference>
<dbReference type="AlphaFoldDB" id="A0A0W0TQ78"/>
<dbReference type="Gene3D" id="1.10.150.650">
    <property type="match status" value="1"/>
</dbReference>
<gene>
    <name evidence="1" type="ORF">Lgee_1766</name>
</gene>
<evidence type="ECO:0000313" key="2">
    <source>
        <dbReference type="Proteomes" id="UP000054785"/>
    </source>
</evidence>
<dbReference type="GO" id="GO:0035312">
    <property type="term" value="F:5'-3' DNA exonuclease activity"/>
    <property type="evidence" value="ECO:0007669"/>
    <property type="project" value="TreeGrafter"/>
</dbReference>
<dbReference type="CDD" id="cd07438">
    <property type="entry name" value="PHP_HisPPase_AMP"/>
    <property type="match status" value="1"/>
</dbReference>
<reference evidence="1 2" key="1">
    <citation type="submission" date="2015-11" db="EMBL/GenBank/DDBJ databases">
        <title>Genomic analysis of 38 Legionella species identifies large and diverse effector repertoires.</title>
        <authorList>
            <person name="Burstein D."/>
            <person name="Amaro F."/>
            <person name="Zusman T."/>
            <person name="Lifshitz Z."/>
            <person name="Cohen O."/>
            <person name="Gilbert J.A."/>
            <person name="Pupko T."/>
            <person name="Shuman H.A."/>
            <person name="Segal G."/>
        </authorList>
    </citation>
    <scope>NUCLEOTIDE SEQUENCE [LARGE SCALE GENOMIC DNA]</scope>
    <source>
        <strain evidence="1 2">ATCC 49504</strain>
    </source>
</reference>
<dbReference type="InterPro" id="IPR052018">
    <property type="entry name" value="PHP_domain"/>
</dbReference>
<comment type="caution">
    <text evidence="1">The sequence shown here is derived from an EMBL/GenBank/DDBJ whole genome shotgun (WGS) entry which is preliminary data.</text>
</comment>
<dbReference type="PANTHER" id="PTHR42924">
    <property type="entry name" value="EXONUCLEASE"/>
    <property type="match status" value="1"/>
</dbReference>
<dbReference type="OrthoDB" id="9804333at2"/>